<dbReference type="Proteomes" id="UP000712673">
    <property type="component" value="Unassembled WGS sequence"/>
</dbReference>
<dbReference type="InterPro" id="IPR024983">
    <property type="entry name" value="CHAT_dom"/>
</dbReference>
<organism evidence="2 3">
    <name type="scientific">Tectimicrobiota bacterium</name>
    <dbReference type="NCBI Taxonomy" id="2528274"/>
    <lineage>
        <taxon>Bacteria</taxon>
        <taxon>Pseudomonadati</taxon>
        <taxon>Nitrospinota/Tectimicrobiota group</taxon>
        <taxon>Candidatus Tectimicrobiota</taxon>
    </lineage>
</organism>
<feature type="non-terminal residue" evidence="2">
    <location>
        <position position="1"/>
    </location>
</feature>
<dbReference type="InterPro" id="IPR046880">
    <property type="entry name" value="TPR-S"/>
</dbReference>
<dbReference type="InterPro" id="IPR029030">
    <property type="entry name" value="Caspase-like_dom_sf"/>
</dbReference>
<accession>A0A937W485</accession>
<reference evidence="2" key="1">
    <citation type="submission" date="2019-03" db="EMBL/GenBank/DDBJ databases">
        <title>Lake Tanganyika Metagenome-Assembled Genomes (MAGs).</title>
        <authorList>
            <person name="Tran P."/>
        </authorList>
    </citation>
    <scope>NUCLEOTIDE SEQUENCE</scope>
    <source>
        <strain evidence="2">K_DeepCast_65m_m2_066</strain>
    </source>
</reference>
<comment type="caution">
    <text evidence="2">The sequence shown here is derived from an EMBL/GenBank/DDBJ whole genome shotgun (WGS) entry which is preliminary data.</text>
</comment>
<proteinExistence type="predicted"/>
<dbReference type="Pfam" id="PF20308">
    <property type="entry name" value="TPR-S"/>
    <property type="match status" value="1"/>
</dbReference>
<dbReference type="SUPFAM" id="SSF52129">
    <property type="entry name" value="Caspase-like"/>
    <property type="match status" value="1"/>
</dbReference>
<protein>
    <submittedName>
        <fullName evidence="2">CHAT domain-containing protein</fullName>
    </submittedName>
</protein>
<name>A0A937W485_UNCTE</name>
<evidence type="ECO:0000313" key="3">
    <source>
        <dbReference type="Proteomes" id="UP000712673"/>
    </source>
</evidence>
<dbReference type="EMBL" id="VGLS01000970">
    <property type="protein sequence ID" value="MBM3226596.1"/>
    <property type="molecule type" value="Genomic_DNA"/>
</dbReference>
<sequence>TVPQVRHSTGGIRRAYYQEEPSWWRRLQISERQGQLVFSNLTNRARAEVSLQAAQRQSVEHFVQGLTKSTSTNIETSVALYEMLVPHDLKERARERGNLVLVLDAHAARYPWELMQEKYLGDTLLGAEHERPRAVESGIVRQLQISDFRVNATVSRSNTVLVIGDPPSHLPPLLGARREAREIAQLLADAGYTVTDIIRREDQPDSEVVDDTILKQLFAYDYRIVHLAGHGMYREATGPAARHAETGMAIGPQRWLTVEHIKSVRPVPEIVFVNCCHLGQTAAETSQAPADFPRLASNIGGALIAIGVKVVVAAGWAVEDAPARCFATTFYATMLQGMTFGDAVRQARERTYTAYPAFNTWGAYQCYGDPAYRMTAPRVAYQQRRYAFSSWMELVIELHNMVERAKNMQPGEQERLAQDIEAIVQAVPAPWLRRGALRAALGAAYSELQDFASAMTHYGQALVAEDGQTTLHAVEQLCNCQVRHARTLPPDAAMALLQEATQRLEALCAVSPTSERHSLLASAAKRQFMLTAERAPRHALLQRMAEHYAMAYELSRQTSSKDFAPYPLVNYLAVRVVLERIPDIATPPIPYGSVAALLHEATQAGRERDQHTSEFWNAVVVPDCQMVQALCSGTFSPQVQDDIMKAYQRALTRSGSPRERDSVVEQYTFLRCAVGLWGETAEAQHASQALQRIVQSLQTMPEQ</sequence>
<dbReference type="Pfam" id="PF12770">
    <property type="entry name" value="CHAT"/>
    <property type="match status" value="1"/>
</dbReference>
<evidence type="ECO:0000313" key="2">
    <source>
        <dbReference type="EMBL" id="MBM3226596.1"/>
    </source>
</evidence>
<feature type="domain" description="CHAT" evidence="1">
    <location>
        <begin position="78"/>
        <end position="369"/>
    </location>
</feature>
<dbReference type="AlphaFoldDB" id="A0A937W485"/>
<evidence type="ECO:0000259" key="1">
    <source>
        <dbReference type="Pfam" id="PF12770"/>
    </source>
</evidence>
<gene>
    <name evidence="2" type="ORF">FJZ47_22765</name>
</gene>